<dbReference type="Pfam" id="PF04828">
    <property type="entry name" value="GFA"/>
    <property type="match status" value="1"/>
</dbReference>
<dbReference type="Gene3D" id="3.90.1590.10">
    <property type="entry name" value="glutathione-dependent formaldehyde- activating enzyme (gfa)"/>
    <property type="match status" value="1"/>
</dbReference>
<accession>A0A0L0N7H1</accession>
<evidence type="ECO:0000256" key="2">
    <source>
        <dbReference type="ARBA" id="ARBA00022723"/>
    </source>
</evidence>
<dbReference type="InterPro" id="IPR011057">
    <property type="entry name" value="Mss4-like_sf"/>
</dbReference>
<evidence type="ECO:0000256" key="4">
    <source>
        <dbReference type="ARBA" id="ARBA00023239"/>
    </source>
</evidence>
<keyword evidence="3" id="KW-0862">Zinc</keyword>
<dbReference type="InterPro" id="IPR006913">
    <property type="entry name" value="CENP-V/GFA"/>
</dbReference>
<dbReference type="AlphaFoldDB" id="A0A0L0N7H1"/>
<dbReference type="PROSITE" id="PS51891">
    <property type="entry name" value="CENP_V_GFA"/>
    <property type="match status" value="1"/>
</dbReference>
<comment type="caution">
    <text evidence="6">The sequence shown here is derived from an EMBL/GenBank/DDBJ whole genome shotgun (WGS) entry which is preliminary data.</text>
</comment>
<protein>
    <recommendedName>
        <fullName evidence="5">CENP-V/GFA domain-containing protein</fullName>
    </recommendedName>
</protein>
<gene>
    <name evidence="6" type="ORF">TOPH_05365</name>
</gene>
<dbReference type="GO" id="GO:0046872">
    <property type="term" value="F:metal ion binding"/>
    <property type="evidence" value="ECO:0007669"/>
    <property type="project" value="UniProtKB-KW"/>
</dbReference>
<evidence type="ECO:0000313" key="7">
    <source>
        <dbReference type="Proteomes" id="UP000036947"/>
    </source>
</evidence>
<dbReference type="OrthoDB" id="9970124at2759"/>
<keyword evidence="7" id="KW-1185">Reference proteome</keyword>
<dbReference type="PANTHER" id="PTHR33337:SF40">
    <property type="entry name" value="CENP-V_GFA DOMAIN-CONTAINING PROTEIN-RELATED"/>
    <property type="match status" value="1"/>
</dbReference>
<dbReference type="Proteomes" id="UP000036947">
    <property type="component" value="Unassembled WGS sequence"/>
</dbReference>
<proteinExistence type="inferred from homology"/>
<dbReference type="SUPFAM" id="SSF51316">
    <property type="entry name" value="Mss4-like"/>
    <property type="match status" value="1"/>
</dbReference>
<dbReference type="EMBL" id="LFRF01000015">
    <property type="protein sequence ID" value="KND89954.1"/>
    <property type="molecule type" value="Genomic_DNA"/>
</dbReference>
<name>A0A0L0N7H1_TOLOC</name>
<comment type="similarity">
    <text evidence="1">Belongs to the Gfa family.</text>
</comment>
<keyword evidence="2" id="KW-0479">Metal-binding</keyword>
<organism evidence="6 7">
    <name type="scientific">Tolypocladium ophioglossoides (strain CBS 100239)</name>
    <name type="common">Snaketongue truffleclub</name>
    <name type="synonym">Elaphocordyceps ophioglossoides</name>
    <dbReference type="NCBI Taxonomy" id="1163406"/>
    <lineage>
        <taxon>Eukaryota</taxon>
        <taxon>Fungi</taxon>
        <taxon>Dikarya</taxon>
        <taxon>Ascomycota</taxon>
        <taxon>Pezizomycotina</taxon>
        <taxon>Sordariomycetes</taxon>
        <taxon>Hypocreomycetidae</taxon>
        <taxon>Hypocreales</taxon>
        <taxon>Ophiocordycipitaceae</taxon>
        <taxon>Tolypocladium</taxon>
    </lineage>
</organism>
<evidence type="ECO:0000256" key="3">
    <source>
        <dbReference type="ARBA" id="ARBA00022833"/>
    </source>
</evidence>
<reference evidence="6 7" key="1">
    <citation type="journal article" date="2015" name="BMC Genomics">
        <title>The genome of the truffle-parasite Tolypocladium ophioglossoides and the evolution of antifungal peptaibiotics.</title>
        <authorList>
            <person name="Quandt C.A."/>
            <person name="Bushley K.E."/>
            <person name="Spatafora J.W."/>
        </authorList>
    </citation>
    <scope>NUCLEOTIDE SEQUENCE [LARGE SCALE GENOMIC DNA]</scope>
    <source>
        <strain evidence="6 7">CBS 100239</strain>
    </source>
</reference>
<feature type="domain" description="CENP-V/GFA" evidence="5">
    <location>
        <begin position="29"/>
        <end position="140"/>
    </location>
</feature>
<dbReference type="STRING" id="1163406.A0A0L0N7H1"/>
<dbReference type="GO" id="GO:0016846">
    <property type="term" value="F:carbon-sulfur lyase activity"/>
    <property type="evidence" value="ECO:0007669"/>
    <property type="project" value="InterPro"/>
</dbReference>
<keyword evidence="4" id="KW-0456">Lyase</keyword>
<sequence>MPGETWQTDPPYQQPDRPSVERAAFRRKLRGACHCGRIVYWLSKDEPLASKYCHCNDCKVLHGAPFQWAAIFHKSDMAFQHGAAGLRFYNSATERAEHDLPCKVSCSHCGTLVMDEGRNMVLLFPTLLSLEDEKQRRNFEAQCHIFYPQRVVDIPDGKPKWAGLDTKSSLVGES</sequence>
<evidence type="ECO:0000259" key="5">
    <source>
        <dbReference type="PROSITE" id="PS51891"/>
    </source>
</evidence>
<dbReference type="PANTHER" id="PTHR33337">
    <property type="entry name" value="GFA DOMAIN-CONTAINING PROTEIN"/>
    <property type="match status" value="1"/>
</dbReference>
<evidence type="ECO:0000313" key="6">
    <source>
        <dbReference type="EMBL" id="KND89954.1"/>
    </source>
</evidence>
<evidence type="ECO:0000256" key="1">
    <source>
        <dbReference type="ARBA" id="ARBA00005495"/>
    </source>
</evidence>